<evidence type="ECO:0000256" key="6">
    <source>
        <dbReference type="SAM" id="Phobius"/>
    </source>
</evidence>
<dbReference type="RefSeq" id="XP_035344448.1">
    <property type="nucleotide sequence ID" value="XM_035488555.1"/>
</dbReference>
<organism evidence="8 9">
    <name type="scientific">Talaromyces rugulosus</name>
    <name type="common">Penicillium rugulosum</name>
    <dbReference type="NCBI Taxonomy" id="121627"/>
    <lineage>
        <taxon>Eukaryota</taxon>
        <taxon>Fungi</taxon>
        <taxon>Dikarya</taxon>
        <taxon>Ascomycota</taxon>
        <taxon>Pezizomycotina</taxon>
        <taxon>Eurotiomycetes</taxon>
        <taxon>Eurotiomycetidae</taxon>
        <taxon>Eurotiales</taxon>
        <taxon>Trichocomaceae</taxon>
        <taxon>Talaromyces</taxon>
        <taxon>Talaromyces sect. Islandici</taxon>
    </lineage>
</organism>
<proteinExistence type="predicted"/>
<evidence type="ECO:0000313" key="9">
    <source>
        <dbReference type="Proteomes" id="UP000509510"/>
    </source>
</evidence>
<feature type="compositionally biased region" description="Polar residues" evidence="5">
    <location>
        <begin position="1"/>
        <end position="28"/>
    </location>
</feature>
<dbReference type="PROSITE" id="PS50850">
    <property type="entry name" value="MFS"/>
    <property type="match status" value="1"/>
</dbReference>
<feature type="domain" description="Major facilitator superfamily (MFS) profile" evidence="7">
    <location>
        <begin position="106"/>
        <end position="546"/>
    </location>
</feature>
<evidence type="ECO:0000256" key="5">
    <source>
        <dbReference type="SAM" id="MobiDB-lite"/>
    </source>
</evidence>
<dbReference type="GO" id="GO:0022857">
    <property type="term" value="F:transmembrane transporter activity"/>
    <property type="evidence" value="ECO:0007669"/>
    <property type="project" value="InterPro"/>
</dbReference>
<evidence type="ECO:0000256" key="1">
    <source>
        <dbReference type="ARBA" id="ARBA00004141"/>
    </source>
</evidence>
<dbReference type="GO" id="GO:0005886">
    <property type="term" value="C:plasma membrane"/>
    <property type="evidence" value="ECO:0007669"/>
    <property type="project" value="TreeGrafter"/>
</dbReference>
<name>A0A7H8QW54_TALRU</name>
<feature type="transmembrane region" description="Helical" evidence="6">
    <location>
        <begin position="417"/>
        <end position="436"/>
    </location>
</feature>
<dbReference type="InterPro" id="IPR036259">
    <property type="entry name" value="MFS_trans_sf"/>
</dbReference>
<feature type="transmembrane region" description="Helical" evidence="6">
    <location>
        <begin position="173"/>
        <end position="191"/>
    </location>
</feature>
<dbReference type="Pfam" id="PF07690">
    <property type="entry name" value="MFS_1"/>
    <property type="match status" value="1"/>
</dbReference>
<feature type="transmembrane region" description="Helical" evidence="6">
    <location>
        <begin position="332"/>
        <end position="356"/>
    </location>
</feature>
<evidence type="ECO:0000256" key="4">
    <source>
        <dbReference type="ARBA" id="ARBA00023136"/>
    </source>
</evidence>
<dbReference type="KEGG" id="trg:TRUGW13939_05391"/>
<dbReference type="Proteomes" id="UP000509510">
    <property type="component" value="Chromosome III"/>
</dbReference>
<reference evidence="9" key="1">
    <citation type="submission" date="2020-06" db="EMBL/GenBank/DDBJ databases">
        <title>A chromosome-scale genome assembly of Talaromyces rugulosus W13939.</title>
        <authorList>
            <person name="Wang B."/>
            <person name="Guo L."/>
            <person name="Ye K."/>
            <person name="Wang L."/>
        </authorList>
    </citation>
    <scope>NUCLEOTIDE SEQUENCE [LARGE SCALE GENOMIC DNA]</scope>
    <source>
        <strain evidence="9">W13939</strain>
    </source>
</reference>
<keyword evidence="3 6" id="KW-1133">Transmembrane helix</keyword>
<dbReference type="EMBL" id="CP055900">
    <property type="protein sequence ID" value="QKX58270.1"/>
    <property type="molecule type" value="Genomic_DNA"/>
</dbReference>
<evidence type="ECO:0000313" key="8">
    <source>
        <dbReference type="EMBL" id="QKX58270.1"/>
    </source>
</evidence>
<keyword evidence="2 6" id="KW-0812">Transmembrane</keyword>
<dbReference type="SUPFAM" id="SSF103473">
    <property type="entry name" value="MFS general substrate transporter"/>
    <property type="match status" value="1"/>
</dbReference>
<dbReference type="InterPro" id="IPR011701">
    <property type="entry name" value="MFS"/>
</dbReference>
<feature type="transmembrane region" description="Helical" evidence="6">
    <location>
        <begin position="510"/>
        <end position="532"/>
    </location>
</feature>
<dbReference type="InterPro" id="IPR020846">
    <property type="entry name" value="MFS_dom"/>
</dbReference>
<accession>A0A7H8QW54</accession>
<feature type="transmembrane region" description="Helical" evidence="6">
    <location>
        <begin position="474"/>
        <end position="498"/>
    </location>
</feature>
<feature type="region of interest" description="Disordered" evidence="5">
    <location>
        <begin position="1"/>
        <end position="92"/>
    </location>
</feature>
<keyword evidence="4 6" id="KW-0472">Membrane</keyword>
<gene>
    <name evidence="8" type="ORF">TRUGW13939_05391</name>
</gene>
<keyword evidence="9" id="KW-1185">Reference proteome</keyword>
<dbReference type="PANTHER" id="PTHR23502:SF47">
    <property type="entry name" value="MAJOR FACILITATOR SUPERFAMILY (MFS) PROFILE DOMAIN-CONTAINING PROTEIN-RELATED"/>
    <property type="match status" value="1"/>
</dbReference>
<evidence type="ECO:0000256" key="3">
    <source>
        <dbReference type="ARBA" id="ARBA00022989"/>
    </source>
</evidence>
<dbReference type="Gene3D" id="1.20.1250.20">
    <property type="entry name" value="MFS general substrate transporter like domains"/>
    <property type="match status" value="1"/>
</dbReference>
<comment type="subcellular location">
    <subcellularLocation>
        <location evidence="1">Membrane</location>
        <topology evidence="1">Multi-pass membrane protein</topology>
    </subcellularLocation>
</comment>
<dbReference type="CDD" id="cd17323">
    <property type="entry name" value="MFS_Tpo1_MDR_like"/>
    <property type="match status" value="1"/>
</dbReference>
<sequence>MASSSSLFDSQATTPTRASFDQQSSTPHNGRLDTIPSAMYTDDGQDDGSNSPSISPEKADLEAGPGLKTEEASEKAPQADPNLVVWSGPDDPENPQNFSVPFKWTITMLLSSLTVWITFSSSVFSQATLVTAELYGVSTEITTLATSLPLFGFAIGPLVWGPLSELYGRKRPLFFGYLVFILFHIPVAVAQNLQTILVARFFIGFFGSAPLAVIGGTLADIWNPVDRGVAVAFFSGATFGGPTFGPIIGGFVVESYLGWRWTAWITLIASATFMIIAFIVVPETYAPVILQQRAARLRVETKNWAYHATLDENPPKMGDIVTRYLLRPFQMLFLEPILLLVTIYLALIYGILYLTFEAYPISFQEVRGWSHAGVAALPFLSILVGVFIGGALIIFVTKTRFARKMKQQGRVVPEERLPPMIIGSILLPIGLFWFGWTSNKNISWVPQVIAGVPIGAGILVIFMQGLNYIIDVYLMYANSAIAGNTLVRSALGGAFPLFATQMYQKLGVDWASSLLGFLTVAMIPIPILFYIYGAKLRSMSRFNPRV</sequence>
<feature type="transmembrane region" description="Helical" evidence="6">
    <location>
        <begin position="259"/>
        <end position="281"/>
    </location>
</feature>
<feature type="transmembrane region" description="Helical" evidence="6">
    <location>
        <begin position="197"/>
        <end position="219"/>
    </location>
</feature>
<feature type="transmembrane region" description="Helical" evidence="6">
    <location>
        <begin position="106"/>
        <end position="129"/>
    </location>
</feature>
<dbReference type="FunFam" id="1.20.1250.20:FF:000011">
    <property type="entry name" value="MFS multidrug transporter, putative"/>
    <property type="match status" value="1"/>
</dbReference>
<dbReference type="AlphaFoldDB" id="A0A7H8QW54"/>
<feature type="transmembrane region" description="Helical" evidence="6">
    <location>
        <begin position="442"/>
        <end position="462"/>
    </location>
</feature>
<feature type="transmembrane region" description="Helical" evidence="6">
    <location>
        <begin position="376"/>
        <end position="396"/>
    </location>
</feature>
<evidence type="ECO:0000256" key="2">
    <source>
        <dbReference type="ARBA" id="ARBA00022692"/>
    </source>
</evidence>
<protein>
    <recommendedName>
        <fullName evidence="7">Major facilitator superfamily (MFS) profile domain-containing protein</fullName>
    </recommendedName>
</protein>
<feature type="transmembrane region" description="Helical" evidence="6">
    <location>
        <begin position="141"/>
        <end position="161"/>
    </location>
</feature>
<evidence type="ECO:0000259" key="7">
    <source>
        <dbReference type="PROSITE" id="PS50850"/>
    </source>
</evidence>
<dbReference type="GeneID" id="55992889"/>
<feature type="transmembrane region" description="Helical" evidence="6">
    <location>
        <begin position="231"/>
        <end position="253"/>
    </location>
</feature>
<dbReference type="PANTHER" id="PTHR23502">
    <property type="entry name" value="MAJOR FACILITATOR SUPERFAMILY"/>
    <property type="match status" value="1"/>
</dbReference>
<dbReference type="OrthoDB" id="446368at2759"/>